<dbReference type="Gene3D" id="3.90.190.10">
    <property type="entry name" value="Protein tyrosine phosphatase superfamily"/>
    <property type="match status" value="1"/>
</dbReference>
<proteinExistence type="predicted"/>
<sequence>MSLKAFCIRHASTGRALLDYSKAEYHTRWSDRVWEGRYVYVYGDAGLSKSHKVIEFLSAAGCAAVKYLKEGYLAFEKSYPFLCTTSVKANSIKLYPSQIIAGQLYLGDWSHAENSERLHELGVKHIVTIHNHPENLRSKVPKGTRWLPFSLPLCLCIVVLA</sequence>
<dbReference type="InterPro" id="IPR001763">
    <property type="entry name" value="Rhodanese-like_dom"/>
</dbReference>
<dbReference type="PROSITE" id="PS50206">
    <property type="entry name" value="RHODANESE_3"/>
    <property type="match status" value="1"/>
</dbReference>
<feature type="domain" description="Rhodanese" evidence="1">
    <location>
        <begin position="35"/>
        <end position="84"/>
    </location>
</feature>
<evidence type="ECO:0000313" key="2">
    <source>
        <dbReference type="EMBL" id="KAF5827291.1"/>
    </source>
</evidence>
<dbReference type="InterPro" id="IPR029021">
    <property type="entry name" value="Prot-tyrosine_phosphatase-like"/>
</dbReference>
<dbReference type="EMBL" id="MU070540">
    <property type="protein sequence ID" value="KAF5827291.1"/>
    <property type="molecule type" value="Genomic_DNA"/>
</dbReference>
<organism evidence="2 3">
    <name type="scientific">Dunaliella salina</name>
    <name type="common">Green alga</name>
    <name type="synonym">Protococcus salinus</name>
    <dbReference type="NCBI Taxonomy" id="3046"/>
    <lineage>
        <taxon>Eukaryota</taxon>
        <taxon>Viridiplantae</taxon>
        <taxon>Chlorophyta</taxon>
        <taxon>core chlorophytes</taxon>
        <taxon>Chlorophyceae</taxon>
        <taxon>CS clade</taxon>
        <taxon>Chlamydomonadales</taxon>
        <taxon>Dunaliellaceae</taxon>
        <taxon>Dunaliella</taxon>
    </lineage>
</organism>
<accession>A0ABQ7FY67</accession>
<evidence type="ECO:0000313" key="3">
    <source>
        <dbReference type="Proteomes" id="UP000815325"/>
    </source>
</evidence>
<dbReference type="SUPFAM" id="SSF52821">
    <property type="entry name" value="Rhodanese/Cell cycle control phosphatase"/>
    <property type="match status" value="1"/>
</dbReference>
<comment type="caution">
    <text evidence="2">The sequence shown here is derived from an EMBL/GenBank/DDBJ whole genome shotgun (WGS) entry which is preliminary data.</text>
</comment>
<protein>
    <recommendedName>
        <fullName evidence="1">Rhodanese domain-containing protein</fullName>
    </recommendedName>
</protein>
<gene>
    <name evidence="2" type="ORF">DUNSADRAFT_997</name>
</gene>
<keyword evidence="3" id="KW-1185">Reference proteome</keyword>
<reference evidence="2" key="1">
    <citation type="submission" date="2017-08" db="EMBL/GenBank/DDBJ databases">
        <authorList>
            <person name="Polle J.E."/>
            <person name="Barry K."/>
            <person name="Cushman J."/>
            <person name="Schmutz J."/>
            <person name="Tran D."/>
            <person name="Hathwaick L.T."/>
            <person name="Yim W.C."/>
            <person name="Jenkins J."/>
            <person name="Mckie-Krisberg Z.M."/>
            <person name="Prochnik S."/>
            <person name="Lindquist E."/>
            <person name="Dockter R.B."/>
            <person name="Adam C."/>
            <person name="Molina H."/>
            <person name="Bunkerborg J."/>
            <person name="Jin E."/>
            <person name="Buchheim M."/>
            <person name="Magnuson J."/>
        </authorList>
    </citation>
    <scope>NUCLEOTIDE SEQUENCE</scope>
    <source>
        <strain evidence="2">CCAP 19/18</strain>
    </source>
</reference>
<dbReference type="InterPro" id="IPR036873">
    <property type="entry name" value="Rhodanese-like_dom_sf"/>
</dbReference>
<dbReference type="SUPFAM" id="SSF52799">
    <property type="entry name" value="(Phosphotyrosine protein) phosphatases II"/>
    <property type="match status" value="1"/>
</dbReference>
<name>A0ABQ7FY67_DUNSA</name>
<dbReference type="Proteomes" id="UP000815325">
    <property type="component" value="Unassembled WGS sequence"/>
</dbReference>
<evidence type="ECO:0000259" key="1">
    <source>
        <dbReference type="PROSITE" id="PS50206"/>
    </source>
</evidence>